<keyword evidence="5 7" id="KW-1133">Transmembrane helix</keyword>
<dbReference type="PROSITE" id="PS50928">
    <property type="entry name" value="ABC_TM1"/>
    <property type="match status" value="1"/>
</dbReference>
<comment type="similarity">
    <text evidence="7">Belongs to the binding-protein-dependent transport system permease family.</text>
</comment>
<comment type="subcellular location">
    <subcellularLocation>
        <location evidence="1 7">Cell membrane</location>
        <topology evidence="1 7">Multi-pass membrane protein</topology>
    </subcellularLocation>
</comment>
<dbReference type="EMBL" id="AVFL01000005">
    <property type="protein sequence ID" value="EWY41002.1"/>
    <property type="molecule type" value="Genomic_DNA"/>
</dbReference>
<feature type="transmembrane region" description="Helical" evidence="7">
    <location>
        <begin position="12"/>
        <end position="29"/>
    </location>
</feature>
<gene>
    <name evidence="9" type="ORF">N825_30395</name>
</gene>
<dbReference type="PANTHER" id="PTHR43163">
    <property type="entry name" value="DIPEPTIDE TRANSPORT SYSTEM PERMEASE PROTEIN DPPB-RELATED"/>
    <property type="match status" value="1"/>
</dbReference>
<feature type="transmembrane region" description="Helical" evidence="7">
    <location>
        <begin position="237"/>
        <end position="263"/>
    </location>
</feature>
<dbReference type="Proteomes" id="UP000019486">
    <property type="component" value="Unassembled WGS sequence"/>
</dbReference>
<sequence>MEWFAKRLGISVLLVWIVASIVFLAIHLVPGDPAELLLSQGGAAPDPAIVEDLRDQLGLNRPVLEQYLHSMANLLRGDLGNSLMDGAPIAGEIATRLPRTLELIGAAALISVLIGVSTGTLAAVAAGGPFDRVASALAGLGLSVPVFVIGTLAILGFAQTLRWVPAGGFVAFSQDPVQHLIMLAMPAGTIAVGLSSTLFRVTRSAVLEVTMRDHVRTARSKGLSFRRILTRHILRNALIPVVTVLALNLGTLLGGTVLVEYVFNWPGLSGLLVDAVNARDYPAVVGVVLVISILFVTLNFVVDMLYAVLDPRVRHG</sequence>
<evidence type="ECO:0000313" key="9">
    <source>
        <dbReference type="EMBL" id="EWY41002.1"/>
    </source>
</evidence>
<dbReference type="STRING" id="1385369.N825_30395"/>
<dbReference type="RefSeq" id="WP_037449732.1">
    <property type="nucleotide sequence ID" value="NZ_AVFL01000005.1"/>
</dbReference>
<dbReference type="GO" id="GO:0005886">
    <property type="term" value="C:plasma membrane"/>
    <property type="evidence" value="ECO:0007669"/>
    <property type="project" value="UniProtKB-SubCell"/>
</dbReference>
<feature type="transmembrane region" description="Helical" evidence="7">
    <location>
        <begin position="283"/>
        <end position="309"/>
    </location>
</feature>
<protein>
    <submittedName>
        <fullName evidence="9">Peptide ABC transporter</fullName>
    </submittedName>
</protein>
<dbReference type="Pfam" id="PF00528">
    <property type="entry name" value="BPD_transp_1"/>
    <property type="match status" value="1"/>
</dbReference>
<dbReference type="OrthoDB" id="9805855at2"/>
<feature type="transmembrane region" description="Helical" evidence="7">
    <location>
        <begin position="103"/>
        <end position="125"/>
    </location>
</feature>
<dbReference type="PANTHER" id="PTHR43163:SF6">
    <property type="entry name" value="DIPEPTIDE TRANSPORT SYSTEM PERMEASE PROTEIN DPPB-RELATED"/>
    <property type="match status" value="1"/>
</dbReference>
<organism evidence="9 10">
    <name type="scientific">Skermanella stibiiresistens SB22</name>
    <dbReference type="NCBI Taxonomy" id="1385369"/>
    <lineage>
        <taxon>Bacteria</taxon>
        <taxon>Pseudomonadati</taxon>
        <taxon>Pseudomonadota</taxon>
        <taxon>Alphaproteobacteria</taxon>
        <taxon>Rhodospirillales</taxon>
        <taxon>Azospirillaceae</taxon>
        <taxon>Skermanella</taxon>
    </lineage>
</organism>
<dbReference type="PATRIC" id="fig|1385369.3.peg.1719"/>
<evidence type="ECO:0000256" key="1">
    <source>
        <dbReference type="ARBA" id="ARBA00004651"/>
    </source>
</evidence>
<keyword evidence="2 7" id="KW-0813">Transport</keyword>
<dbReference type="InterPro" id="IPR045621">
    <property type="entry name" value="BPD_transp_1_N"/>
</dbReference>
<comment type="caution">
    <text evidence="9">The sequence shown here is derived from an EMBL/GenBank/DDBJ whole genome shotgun (WGS) entry which is preliminary data.</text>
</comment>
<dbReference type="Pfam" id="PF19300">
    <property type="entry name" value="BPD_transp_1_N"/>
    <property type="match status" value="1"/>
</dbReference>
<keyword evidence="10" id="KW-1185">Reference proteome</keyword>
<dbReference type="SUPFAM" id="SSF161098">
    <property type="entry name" value="MetI-like"/>
    <property type="match status" value="1"/>
</dbReference>
<accession>W9H8J0</accession>
<name>W9H8J0_9PROT</name>
<feature type="transmembrane region" description="Helical" evidence="7">
    <location>
        <begin position="179"/>
        <end position="202"/>
    </location>
</feature>
<evidence type="ECO:0000256" key="2">
    <source>
        <dbReference type="ARBA" id="ARBA00022448"/>
    </source>
</evidence>
<dbReference type="CDD" id="cd06261">
    <property type="entry name" value="TM_PBP2"/>
    <property type="match status" value="1"/>
</dbReference>
<feature type="transmembrane region" description="Helical" evidence="7">
    <location>
        <begin position="137"/>
        <end position="159"/>
    </location>
</feature>
<feature type="domain" description="ABC transmembrane type-1" evidence="8">
    <location>
        <begin position="97"/>
        <end position="306"/>
    </location>
</feature>
<proteinExistence type="inferred from homology"/>
<reference evidence="9 10" key="1">
    <citation type="submission" date="2013-08" db="EMBL/GenBank/DDBJ databases">
        <title>The genome sequence of Skermanella stibiiresistens.</title>
        <authorList>
            <person name="Zhu W."/>
            <person name="Wang G."/>
        </authorList>
    </citation>
    <scope>NUCLEOTIDE SEQUENCE [LARGE SCALE GENOMIC DNA]</scope>
    <source>
        <strain evidence="9 10">SB22</strain>
    </source>
</reference>
<keyword evidence="3" id="KW-1003">Cell membrane</keyword>
<keyword evidence="6 7" id="KW-0472">Membrane</keyword>
<dbReference type="AlphaFoldDB" id="W9H8J0"/>
<dbReference type="Gene3D" id="1.10.3720.10">
    <property type="entry name" value="MetI-like"/>
    <property type="match status" value="1"/>
</dbReference>
<evidence type="ECO:0000256" key="6">
    <source>
        <dbReference type="ARBA" id="ARBA00023136"/>
    </source>
</evidence>
<dbReference type="InterPro" id="IPR035906">
    <property type="entry name" value="MetI-like_sf"/>
</dbReference>
<dbReference type="InterPro" id="IPR000515">
    <property type="entry name" value="MetI-like"/>
</dbReference>
<evidence type="ECO:0000313" key="10">
    <source>
        <dbReference type="Proteomes" id="UP000019486"/>
    </source>
</evidence>
<evidence type="ECO:0000256" key="7">
    <source>
        <dbReference type="RuleBase" id="RU363032"/>
    </source>
</evidence>
<evidence type="ECO:0000259" key="8">
    <source>
        <dbReference type="PROSITE" id="PS50928"/>
    </source>
</evidence>
<keyword evidence="4 7" id="KW-0812">Transmembrane</keyword>
<evidence type="ECO:0000256" key="4">
    <source>
        <dbReference type="ARBA" id="ARBA00022692"/>
    </source>
</evidence>
<evidence type="ECO:0000256" key="3">
    <source>
        <dbReference type="ARBA" id="ARBA00022475"/>
    </source>
</evidence>
<dbReference type="GO" id="GO:0071916">
    <property type="term" value="F:dipeptide transmembrane transporter activity"/>
    <property type="evidence" value="ECO:0007669"/>
    <property type="project" value="TreeGrafter"/>
</dbReference>
<evidence type="ECO:0000256" key="5">
    <source>
        <dbReference type="ARBA" id="ARBA00022989"/>
    </source>
</evidence>